<name>A0ABV8XSP1_9DEIO</name>
<sequence>MVRGDLSVFPLLSVMQMLLGSGRAGRLSVDHPRGGQLWLDPGELVHAQAGALSGDAALQVVASLDEGTFTFEADEMAPVHTLALRRDAALRRMLDDHESWGPLLKVFPDWDRTVRFTSRWTEAQPVTRPQYEALQLLQGGSTVRGLFERSAQLPRALLETLRPFLSAGLIELA</sequence>
<dbReference type="PANTHER" id="PTHR36304">
    <property type="entry name" value="DOMAIN GTPASE-ACTIVATING PROTEIN, PUTATIVE-RELATED-RELATED"/>
    <property type="match status" value="1"/>
</dbReference>
<dbReference type="RefSeq" id="WP_380041264.1">
    <property type="nucleotide sequence ID" value="NZ_JBHSEH010000023.1"/>
</dbReference>
<dbReference type="InterPro" id="IPR025497">
    <property type="entry name" value="PatA-like_N"/>
</dbReference>
<evidence type="ECO:0000259" key="1">
    <source>
        <dbReference type="Pfam" id="PF14332"/>
    </source>
</evidence>
<evidence type="ECO:0000313" key="3">
    <source>
        <dbReference type="Proteomes" id="UP001595998"/>
    </source>
</evidence>
<keyword evidence="3" id="KW-1185">Reference proteome</keyword>
<comment type="caution">
    <text evidence="2">The sequence shown here is derived from an EMBL/GenBank/DDBJ whole genome shotgun (WGS) entry which is preliminary data.</text>
</comment>
<evidence type="ECO:0000313" key="2">
    <source>
        <dbReference type="EMBL" id="MFC4427607.1"/>
    </source>
</evidence>
<dbReference type="Pfam" id="PF14332">
    <property type="entry name" value="DUF4388"/>
    <property type="match status" value="1"/>
</dbReference>
<feature type="domain" description="PatA-like N-terminal" evidence="1">
    <location>
        <begin position="3"/>
        <end position="100"/>
    </location>
</feature>
<reference evidence="3" key="1">
    <citation type="journal article" date="2019" name="Int. J. Syst. Evol. Microbiol.">
        <title>The Global Catalogue of Microorganisms (GCM) 10K type strain sequencing project: providing services to taxonomists for standard genome sequencing and annotation.</title>
        <authorList>
            <consortium name="The Broad Institute Genomics Platform"/>
            <consortium name="The Broad Institute Genome Sequencing Center for Infectious Disease"/>
            <person name="Wu L."/>
            <person name="Ma J."/>
        </authorList>
    </citation>
    <scope>NUCLEOTIDE SEQUENCE [LARGE SCALE GENOMIC DNA]</scope>
    <source>
        <strain evidence="3">CCUG 56029</strain>
    </source>
</reference>
<dbReference type="EMBL" id="JBHSEH010000023">
    <property type="protein sequence ID" value="MFC4427607.1"/>
    <property type="molecule type" value="Genomic_DNA"/>
</dbReference>
<protein>
    <submittedName>
        <fullName evidence="2">DUF4388 domain-containing protein</fullName>
    </submittedName>
</protein>
<proteinExistence type="predicted"/>
<organism evidence="2 3">
    <name type="scientific">Deinococcus navajonensis</name>
    <dbReference type="NCBI Taxonomy" id="309884"/>
    <lineage>
        <taxon>Bacteria</taxon>
        <taxon>Thermotogati</taxon>
        <taxon>Deinococcota</taxon>
        <taxon>Deinococci</taxon>
        <taxon>Deinococcales</taxon>
        <taxon>Deinococcaceae</taxon>
        <taxon>Deinococcus</taxon>
    </lineage>
</organism>
<dbReference type="Proteomes" id="UP001595998">
    <property type="component" value="Unassembled WGS sequence"/>
</dbReference>
<accession>A0ABV8XSP1</accession>
<gene>
    <name evidence="2" type="ORF">ACFOZ9_15420</name>
</gene>
<dbReference type="PANTHER" id="PTHR36304:SF4">
    <property type="entry name" value="DUF4388 DOMAIN-CONTAINING PROTEIN"/>
    <property type="match status" value="1"/>
</dbReference>